<dbReference type="InterPro" id="IPR035895">
    <property type="entry name" value="HPr-like_sf"/>
</dbReference>
<dbReference type="Proteomes" id="UP000028525">
    <property type="component" value="Unassembled WGS sequence"/>
</dbReference>
<dbReference type="AlphaFoldDB" id="A0A084JJ26"/>
<dbReference type="Gene3D" id="3.30.1340.10">
    <property type="entry name" value="HPr-like"/>
    <property type="match status" value="1"/>
</dbReference>
<dbReference type="OrthoDB" id="1911397at2"/>
<protein>
    <recommendedName>
        <fullName evidence="1">HPr domain-containing protein</fullName>
    </recommendedName>
</protein>
<dbReference type="Pfam" id="PF00381">
    <property type="entry name" value="PTS-HPr"/>
    <property type="match status" value="1"/>
</dbReference>
<dbReference type="InterPro" id="IPR000032">
    <property type="entry name" value="HPr-like"/>
</dbReference>
<dbReference type="EMBL" id="JPME01000022">
    <property type="protein sequence ID" value="KEZ88960.1"/>
    <property type="molecule type" value="Genomic_DNA"/>
</dbReference>
<evidence type="ECO:0000313" key="2">
    <source>
        <dbReference type="EMBL" id="KEZ88960.1"/>
    </source>
</evidence>
<proteinExistence type="predicted"/>
<keyword evidence="3" id="KW-1185">Reference proteome</keyword>
<dbReference type="STRING" id="29354.IO98_17560"/>
<dbReference type="SUPFAM" id="SSF55594">
    <property type="entry name" value="HPr-like"/>
    <property type="match status" value="1"/>
</dbReference>
<name>A0A084JJ26_9FIRM</name>
<evidence type="ECO:0000259" key="1">
    <source>
        <dbReference type="Pfam" id="PF00381"/>
    </source>
</evidence>
<evidence type="ECO:0000313" key="3">
    <source>
        <dbReference type="Proteomes" id="UP000028525"/>
    </source>
</evidence>
<feature type="domain" description="HPr" evidence="1">
    <location>
        <begin position="15"/>
        <end position="74"/>
    </location>
</feature>
<comment type="caution">
    <text evidence="2">The sequence shown here is derived from an EMBL/GenBank/DDBJ whole genome shotgun (WGS) entry which is preliminary data.</text>
</comment>
<sequence>MKRYPIRLGSIDEVTAFVKAVNQYDCDMDLCKGSVIIDAKSFLGLMTICPDADLELIIHNNDHKEILDTLSDFLLDQKTA</sequence>
<gene>
    <name evidence="2" type="ORF">IO98_17560</name>
</gene>
<organism evidence="2 3">
    <name type="scientific">Lacrimispora celerecrescens</name>
    <dbReference type="NCBI Taxonomy" id="29354"/>
    <lineage>
        <taxon>Bacteria</taxon>
        <taxon>Bacillati</taxon>
        <taxon>Bacillota</taxon>
        <taxon>Clostridia</taxon>
        <taxon>Lachnospirales</taxon>
        <taxon>Lachnospiraceae</taxon>
        <taxon>Lacrimispora</taxon>
    </lineage>
</organism>
<reference evidence="2 3" key="1">
    <citation type="submission" date="2014-07" db="EMBL/GenBank/DDBJ databases">
        <title>Draft genome of Clostridium celerecrescens 152B isolated from sediments associated with methane hydrate from Krishna Godavari basin.</title>
        <authorList>
            <person name="Honkalas V.S."/>
            <person name="Dabir A.P."/>
            <person name="Arora P."/>
            <person name="Dhakephalkar P.K."/>
        </authorList>
    </citation>
    <scope>NUCLEOTIDE SEQUENCE [LARGE SCALE GENOMIC DNA]</scope>
    <source>
        <strain evidence="2 3">152B</strain>
    </source>
</reference>
<dbReference type="RefSeq" id="WP_038283294.1">
    <property type="nucleotide sequence ID" value="NZ_JPME01000022.1"/>
</dbReference>
<accession>A0A084JJ26</accession>